<name>A0AA36M5A3_CYLNA</name>
<dbReference type="Proteomes" id="UP001176961">
    <property type="component" value="Unassembled WGS sequence"/>
</dbReference>
<evidence type="ECO:0000256" key="1">
    <source>
        <dbReference type="SAM" id="SignalP"/>
    </source>
</evidence>
<keyword evidence="1" id="KW-0732">Signal</keyword>
<protein>
    <submittedName>
        <fullName evidence="2">Uncharacterized protein</fullName>
    </submittedName>
</protein>
<feature type="signal peptide" evidence="1">
    <location>
        <begin position="1"/>
        <end position="24"/>
    </location>
</feature>
<organism evidence="2 3">
    <name type="scientific">Cylicocyclus nassatus</name>
    <name type="common">Nematode worm</name>
    <dbReference type="NCBI Taxonomy" id="53992"/>
    <lineage>
        <taxon>Eukaryota</taxon>
        <taxon>Metazoa</taxon>
        <taxon>Ecdysozoa</taxon>
        <taxon>Nematoda</taxon>
        <taxon>Chromadorea</taxon>
        <taxon>Rhabditida</taxon>
        <taxon>Rhabditina</taxon>
        <taxon>Rhabditomorpha</taxon>
        <taxon>Strongyloidea</taxon>
        <taxon>Strongylidae</taxon>
        <taxon>Cylicocyclus</taxon>
    </lineage>
</organism>
<comment type="caution">
    <text evidence="2">The sequence shown here is derived from an EMBL/GenBank/DDBJ whole genome shotgun (WGS) entry which is preliminary data.</text>
</comment>
<proteinExistence type="predicted"/>
<dbReference type="EMBL" id="CATQJL010000223">
    <property type="protein sequence ID" value="CAJ0598416.1"/>
    <property type="molecule type" value="Genomic_DNA"/>
</dbReference>
<keyword evidence="3" id="KW-1185">Reference proteome</keyword>
<evidence type="ECO:0000313" key="2">
    <source>
        <dbReference type="EMBL" id="CAJ0598416.1"/>
    </source>
</evidence>
<accession>A0AA36M5A3</accession>
<dbReference type="AlphaFoldDB" id="A0AA36M5A3"/>
<sequence>MSVPLRPMFAFITALTVTLTFTQSLFVRESSESIARLAQCPEDIMIYRDVNGTVQRSIEGIAQKHAYSPVLARSCELINIIKEYISVFEKSNADAGLVSFVETLNQRGLKVYKKSYSEPPREGIMVSRDVIDCFWGGNGDTWVSRQRFK</sequence>
<gene>
    <name evidence="2" type="ORF">CYNAS_LOCUS10399</name>
</gene>
<reference evidence="2" key="1">
    <citation type="submission" date="2023-07" db="EMBL/GenBank/DDBJ databases">
        <authorList>
            <consortium name="CYATHOMIX"/>
        </authorList>
    </citation>
    <scope>NUCLEOTIDE SEQUENCE</scope>
    <source>
        <strain evidence="2">N/A</strain>
    </source>
</reference>
<evidence type="ECO:0000313" key="3">
    <source>
        <dbReference type="Proteomes" id="UP001176961"/>
    </source>
</evidence>
<feature type="chain" id="PRO_5041233899" evidence="1">
    <location>
        <begin position="25"/>
        <end position="149"/>
    </location>
</feature>